<dbReference type="AlphaFoldDB" id="A0A2T4UGT4"/>
<feature type="transmembrane region" description="Helical" evidence="7">
    <location>
        <begin position="223"/>
        <end position="245"/>
    </location>
</feature>
<dbReference type="OrthoDB" id="9775268at2"/>
<dbReference type="Proteomes" id="UP000240739">
    <property type="component" value="Unassembled WGS sequence"/>
</dbReference>
<evidence type="ECO:0000313" key="9">
    <source>
        <dbReference type="EMBL" id="PTL58452.1"/>
    </source>
</evidence>
<gene>
    <name evidence="9" type="ORF">C7Y72_01685</name>
</gene>
<dbReference type="Pfam" id="PF05977">
    <property type="entry name" value="MFS_3"/>
    <property type="match status" value="1"/>
</dbReference>
<keyword evidence="4 7" id="KW-0812">Transmembrane</keyword>
<protein>
    <submittedName>
        <fullName evidence="9">MFS transporter</fullName>
    </submittedName>
</protein>
<dbReference type="InterPro" id="IPR036259">
    <property type="entry name" value="MFS_trans_sf"/>
</dbReference>
<keyword evidence="10" id="KW-1185">Reference proteome</keyword>
<evidence type="ECO:0000313" key="10">
    <source>
        <dbReference type="Proteomes" id="UP000240739"/>
    </source>
</evidence>
<keyword evidence="2" id="KW-0813">Transport</keyword>
<dbReference type="EMBL" id="PYYB01000001">
    <property type="protein sequence ID" value="PTL58452.1"/>
    <property type="molecule type" value="Genomic_DNA"/>
</dbReference>
<organism evidence="9 10">
    <name type="scientific">Paraconexibacter algicola</name>
    <dbReference type="NCBI Taxonomy" id="2133960"/>
    <lineage>
        <taxon>Bacteria</taxon>
        <taxon>Bacillati</taxon>
        <taxon>Actinomycetota</taxon>
        <taxon>Thermoleophilia</taxon>
        <taxon>Solirubrobacterales</taxon>
        <taxon>Paraconexibacteraceae</taxon>
        <taxon>Paraconexibacter</taxon>
    </lineage>
</organism>
<evidence type="ECO:0000259" key="8">
    <source>
        <dbReference type="PROSITE" id="PS50850"/>
    </source>
</evidence>
<dbReference type="PROSITE" id="PS50850">
    <property type="entry name" value="MFS"/>
    <property type="match status" value="1"/>
</dbReference>
<feature type="transmembrane region" description="Helical" evidence="7">
    <location>
        <begin position="171"/>
        <end position="190"/>
    </location>
</feature>
<evidence type="ECO:0000256" key="6">
    <source>
        <dbReference type="ARBA" id="ARBA00023136"/>
    </source>
</evidence>
<dbReference type="GO" id="GO:0005886">
    <property type="term" value="C:plasma membrane"/>
    <property type="evidence" value="ECO:0007669"/>
    <property type="project" value="UniProtKB-SubCell"/>
</dbReference>
<dbReference type="InterPro" id="IPR010290">
    <property type="entry name" value="TM_effector"/>
</dbReference>
<dbReference type="GO" id="GO:0022857">
    <property type="term" value="F:transmembrane transporter activity"/>
    <property type="evidence" value="ECO:0007669"/>
    <property type="project" value="InterPro"/>
</dbReference>
<evidence type="ECO:0000256" key="4">
    <source>
        <dbReference type="ARBA" id="ARBA00022692"/>
    </source>
</evidence>
<keyword evidence="3" id="KW-1003">Cell membrane</keyword>
<feature type="domain" description="Major facilitator superfamily (MFS) profile" evidence="8">
    <location>
        <begin position="1"/>
        <end position="400"/>
    </location>
</feature>
<reference evidence="9 10" key="1">
    <citation type="submission" date="2018-03" db="EMBL/GenBank/DDBJ databases">
        <title>Aquarubrobacter algicola gen. nov., sp. nov., a novel actinobacterium isolated from shallow eutrophic lake during the end of cyanobacterial harmful algal blooms.</title>
        <authorList>
            <person name="Chun S.J."/>
        </authorList>
    </citation>
    <scope>NUCLEOTIDE SEQUENCE [LARGE SCALE GENOMIC DNA]</scope>
    <source>
        <strain evidence="9 10">Seoho-28</strain>
    </source>
</reference>
<proteinExistence type="predicted"/>
<dbReference type="PANTHER" id="PTHR23513">
    <property type="entry name" value="INTEGRAL MEMBRANE EFFLUX PROTEIN-RELATED"/>
    <property type="match status" value="1"/>
</dbReference>
<name>A0A2T4UGT4_9ACTN</name>
<feature type="transmembrane region" description="Helical" evidence="7">
    <location>
        <begin position="314"/>
        <end position="336"/>
    </location>
</feature>
<keyword evidence="6 7" id="KW-0472">Membrane</keyword>
<dbReference type="PANTHER" id="PTHR23513:SF11">
    <property type="entry name" value="STAPHYLOFERRIN A TRANSPORTER"/>
    <property type="match status" value="1"/>
</dbReference>
<dbReference type="Gene3D" id="1.20.1250.20">
    <property type="entry name" value="MFS general substrate transporter like domains"/>
    <property type="match status" value="1"/>
</dbReference>
<dbReference type="InterPro" id="IPR020846">
    <property type="entry name" value="MFS_dom"/>
</dbReference>
<evidence type="ECO:0000256" key="2">
    <source>
        <dbReference type="ARBA" id="ARBA00022448"/>
    </source>
</evidence>
<feature type="transmembrane region" description="Helical" evidence="7">
    <location>
        <begin position="257"/>
        <end position="276"/>
    </location>
</feature>
<sequence length="552" mass="57557">MGTSLAPLRHPVFRRLWGANVVSNLGFWMQQVAAGWLMTELTGSPALVALLATAAALPVFLLALPAGALADVVDRRRLIIATQTWQIAVSGTMAVLALTDVMTPGLLLAGTALYGLGSTLGMPPQSAIVPELVPREDLPQAIALNAVAFTVAQALGPAIGGVLVATAGAGWAFAANAVSFLAVVAVVVAWRRETPESHLPPEHVWGAVRAGARYVRHAPPLQLVLARQLLHVFCFAAFPALLAVAVRDDLGAGASGYGLAFGAFGVGGVLGALLVVPRLRARAVPIDAIVAGATVLFAAGALGTVALAPSLPVALPGLVLGGAGSMIVLSSLQAAAQQVLPAWVRGRGLAVSQLVFQAGLAGGAVVWGQLATAQGTPTALVAAAVLVCVLLSGALAAGLRLGSVEGLDLDPAPWPGAHQGASIAPDDGPVLVTIEYRVAEDRAHEFLTEMRRVARLRRRDGAIHWSVASDLDDAMCHVETFVVSSWAEHERQGERRVRADLEQLERVWSLHEGPDRPVVRHLLGHHGRLHLPRAHLARRGALRERARPSAHD</sequence>
<evidence type="ECO:0000256" key="1">
    <source>
        <dbReference type="ARBA" id="ARBA00004651"/>
    </source>
</evidence>
<keyword evidence="5 7" id="KW-1133">Transmembrane helix</keyword>
<feature type="transmembrane region" description="Helical" evidence="7">
    <location>
        <begin position="46"/>
        <end position="66"/>
    </location>
</feature>
<comment type="subcellular location">
    <subcellularLocation>
        <location evidence="1">Cell membrane</location>
        <topology evidence="1">Multi-pass membrane protein</topology>
    </subcellularLocation>
</comment>
<comment type="caution">
    <text evidence="9">The sequence shown here is derived from an EMBL/GenBank/DDBJ whole genome shotgun (WGS) entry which is preliminary data.</text>
</comment>
<evidence type="ECO:0000256" key="7">
    <source>
        <dbReference type="SAM" id="Phobius"/>
    </source>
</evidence>
<feature type="transmembrane region" description="Helical" evidence="7">
    <location>
        <begin position="288"/>
        <end position="308"/>
    </location>
</feature>
<feature type="transmembrane region" description="Helical" evidence="7">
    <location>
        <begin position="348"/>
        <end position="367"/>
    </location>
</feature>
<feature type="transmembrane region" description="Helical" evidence="7">
    <location>
        <begin position="379"/>
        <end position="399"/>
    </location>
</feature>
<dbReference type="RefSeq" id="WP_107566890.1">
    <property type="nucleotide sequence ID" value="NZ_PYYB01000001.1"/>
</dbReference>
<accession>A0A2T4UGT4</accession>
<dbReference type="CDD" id="cd06173">
    <property type="entry name" value="MFS_MefA_like"/>
    <property type="match status" value="1"/>
</dbReference>
<evidence type="ECO:0000256" key="5">
    <source>
        <dbReference type="ARBA" id="ARBA00022989"/>
    </source>
</evidence>
<evidence type="ECO:0000256" key="3">
    <source>
        <dbReference type="ARBA" id="ARBA00022475"/>
    </source>
</evidence>
<dbReference type="SUPFAM" id="SSF103473">
    <property type="entry name" value="MFS general substrate transporter"/>
    <property type="match status" value="1"/>
</dbReference>